<comment type="function">
    <text evidence="2">A mycothiol (MSH, N-acetylcysteinyl-glucosaminyl-inositol) S-conjugate amidase, it recycles conjugated MSH to the N-acetyl cysteine conjugate (AcCys S-conjugate, a mercapturic acid) and the MSH precursor. Involved in MSH-dependent detoxification of a number of alkylating agents and antibiotics.</text>
</comment>
<dbReference type="SUPFAM" id="SSF102588">
    <property type="entry name" value="LmbE-like"/>
    <property type="match status" value="1"/>
</dbReference>
<keyword evidence="2" id="KW-0479">Metal-binding</keyword>
<protein>
    <recommendedName>
        <fullName evidence="2">Mycothiol S-conjugate amidase</fullName>
        <ecNumber evidence="2">3.5.1.115</ecNumber>
    </recommendedName>
</protein>
<dbReference type="PANTHER" id="PTHR12993">
    <property type="entry name" value="N-ACETYLGLUCOSAMINYL-PHOSPHATIDYLINOSITOL DE-N-ACETYLASE-RELATED"/>
    <property type="match status" value="1"/>
</dbReference>
<comment type="catalytic activity">
    <reaction evidence="2">
        <text>mycothiol S-conjugate + H2O = an N-acetyl-L-cysteine-S-conjugate + 1D-myo-inositol 2-amino-2-deoxy-alpha-D-glucopyranoside</text>
        <dbReference type="Rhea" id="RHEA:36543"/>
        <dbReference type="ChEBI" id="CHEBI:15377"/>
        <dbReference type="ChEBI" id="CHEBI:58718"/>
        <dbReference type="ChEBI" id="CHEBI:58886"/>
        <dbReference type="ChEBI" id="CHEBI:59633"/>
        <dbReference type="EC" id="3.5.1.115"/>
    </reaction>
</comment>
<dbReference type="HAMAP" id="MF_01482">
    <property type="entry name" value="Mca"/>
    <property type="match status" value="1"/>
</dbReference>
<keyword evidence="4" id="KW-1185">Reference proteome</keyword>
<dbReference type="GO" id="GO:0016811">
    <property type="term" value="F:hydrolase activity, acting on carbon-nitrogen (but not peptide) bonds, in linear amides"/>
    <property type="evidence" value="ECO:0007669"/>
    <property type="project" value="TreeGrafter"/>
</dbReference>
<comment type="cofactor">
    <cofactor evidence="2">
        <name>Zn(2+)</name>
        <dbReference type="ChEBI" id="CHEBI:29105"/>
    </cofactor>
    <text evidence="2">Binds 1 zinc ion per subunit.</text>
</comment>
<keyword evidence="1 2" id="KW-0862">Zinc</keyword>
<keyword evidence="2" id="KW-0378">Hydrolase</keyword>
<proteinExistence type="inferred from homology"/>
<sequence>MAVHAHPDDESSKGAATYAYYRSIGVEVTVVSCTGGERGDIQNEGLAERAAANRDMAGLRRIEMARAQQAIGFDHRWLGYLDSGLPDPASVQAGEPLPANCFAVIPLEISAEPLVRVIRELRPQVLITYDETGGYPHPDHIRTHEISMYAFEAAADPARYPDAGEPWQISKVYYDRIFNAPRIEAMYQFVLANDPGSPQLERLTEVRGWMKDRPNLATTQVRIGDFLEARDEALRSHASQVAPDSFFFFWPNDMQRQAWPFEDFQLAVSLVDTDIPETDLFAGIVNDHQGTP</sequence>
<dbReference type="AlphaFoldDB" id="A0A5C8UUH6"/>
<dbReference type="GO" id="GO:0008270">
    <property type="term" value="F:zinc ion binding"/>
    <property type="evidence" value="ECO:0007669"/>
    <property type="project" value="UniProtKB-UniRule"/>
</dbReference>
<dbReference type="InterPro" id="IPR003737">
    <property type="entry name" value="GlcNAc_PI_deacetylase-related"/>
</dbReference>
<dbReference type="GO" id="GO:0010127">
    <property type="term" value="P:mycothiol-dependent detoxification"/>
    <property type="evidence" value="ECO:0007669"/>
    <property type="project" value="UniProtKB-UniRule"/>
</dbReference>
<dbReference type="InterPro" id="IPR024078">
    <property type="entry name" value="LmbE-like_dom_sf"/>
</dbReference>
<accession>A0A5C8UUH6</accession>
<dbReference type="EMBL" id="VRMG01000005">
    <property type="protein sequence ID" value="TXN31600.1"/>
    <property type="molecule type" value="Genomic_DNA"/>
</dbReference>
<comment type="caution">
    <text evidence="3">The sequence shown here is derived from an EMBL/GenBank/DDBJ whole genome shotgun (WGS) entry which is preliminary data.</text>
</comment>
<name>A0A5C8UUH6_9MICO</name>
<dbReference type="PANTHER" id="PTHR12993:SF11">
    <property type="entry name" value="N-ACETYLGLUCOSAMINYL-PHOSPHATIDYLINOSITOL DE-N-ACETYLASE"/>
    <property type="match status" value="1"/>
</dbReference>
<organism evidence="3 4">
    <name type="scientific">Lacisediminihabitans profunda</name>
    <dbReference type="NCBI Taxonomy" id="2594790"/>
    <lineage>
        <taxon>Bacteria</taxon>
        <taxon>Bacillati</taxon>
        <taxon>Actinomycetota</taxon>
        <taxon>Actinomycetes</taxon>
        <taxon>Micrococcales</taxon>
        <taxon>Microbacteriaceae</taxon>
        <taxon>Lacisediminihabitans</taxon>
    </lineage>
</organism>
<gene>
    <name evidence="2 3" type="primary">mca</name>
    <name evidence="3" type="ORF">FVP33_06090</name>
</gene>
<evidence type="ECO:0000313" key="3">
    <source>
        <dbReference type="EMBL" id="TXN31600.1"/>
    </source>
</evidence>
<dbReference type="InterPro" id="IPR017811">
    <property type="entry name" value="Mca"/>
</dbReference>
<comment type="similarity">
    <text evidence="2">Belongs to the MshB deacetylase family. Mca subfamily.</text>
</comment>
<dbReference type="Gene3D" id="3.40.50.10320">
    <property type="entry name" value="LmbE-like"/>
    <property type="match status" value="1"/>
</dbReference>
<reference evidence="3 4" key="1">
    <citation type="submission" date="2019-08" db="EMBL/GenBank/DDBJ databases">
        <title>Bacterial whole genome sequence for Glaciihabitans sp. CHu50b-6-2.</title>
        <authorList>
            <person name="Jin L."/>
        </authorList>
    </citation>
    <scope>NUCLEOTIDE SEQUENCE [LARGE SCALE GENOMIC DNA]</scope>
    <source>
        <strain evidence="3 4">CHu50b-6-2</strain>
    </source>
</reference>
<feature type="binding site" evidence="2">
    <location>
        <position position="9"/>
    </location>
    <ligand>
        <name>Zn(2+)</name>
        <dbReference type="ChEBI" id="CHEBI:29105"/>
    </ligand>
</feature>
<evidence type="ECO:0000313" key="4">
    <source>
        <dbReference type="Proteomes" id="UP000321379"/>
    </source>
</evidence>
<feature type="binding site" evidence="2">
    <location>
        <position position="6"/>
    </location>
    <ligand>
        <name>Zn(2+)</name>
        <dbReference type="ChEBI" id="CHEBI:29105"/>
    </ligand>
</feature>
<comment type="subunit">
    <text evidence="2">Monomer.</text>
</comment>
<evidence type="ECO:0000256" key="1">
    <source>
        <dbReference type="ARBA" id="ARBA00022833"/>
    </source>
</evidence>
<dbReference type="Proteomes" id="UP000321379">
    <property type="component" value="Unassembled WGS sequence"/>
</dbReference>
<dbReference type="NCBIfam" id="TIGR03446">
    <property type="entry name" value="mycothiol_Mca"/>
    <property type="match status" value="1"/>
</dbReference>
<evidence type="ECO:0000256" key="2">
    <source>
        <dbReference type="HAMAP-Rule" id="MF_01482"/>
    </source>
</evidence>
<dbReference type="Pfam" id="PF02585">
    <property type="entry name" value="PIG-L"/>
    <property type="match status" value="1"/>
</dbReference>
<feature type="binding site" evidence="2">
    <location>
        <position position="140"/>
    </location>
    <ligand>
        <name>Zn(2+)</name>
        <dbReference type="ChEBI" id="CHEBI:29105"/>
    </ligand>
</feature>
<dbReference type="EC" id="3.5.1.115" evidence="2"/>
<dbReference type="GO" id="GO:0010126">
    <property type="term" value="P:mycothiol metabolic process"/>
    <property type="evidence" value="ECO:0007669"/>
    <property type="project" value="UniProtKB-UniRule"/>
</dbReference>